<dbReference type="SUPFAM" id="SSF81383">
    <property type="entry name" value="F-box domain"/>
    <property type="match status" value="1"/>
</dbReference>
<keyword evidence="2 7" id="KW-0689">Ribosomal protein</keyword>
<dbReference type="Pfam" id="PF03947">
    <property type="entry name" value="Ribosomal_L2_C"/>
    <property type="match status" value="1"/>
</dbReference>
<dbReference type="Proteomes" id="UP001141327">
    <property type="component" value="Unassembled WGS sequence"/>
</dbReference>
<dbReference type="Gene3D" id="2.30.30.30">
    <property type="match status" value="1"/>
</dbReference>
<dbReference type="SUPFAM" id="SSF50104">
    <property type="entry name" value="Translation proteins SH3-like domain"/>
    <property type="match status" value="1"/>
</dbReference>
<dbReference type="NCBIfam" id="NF007180">
    <property type="entry name" value="PRK09612.1"/>
    <property type="match status" value="1"/>
</dbReference>
<keyword evidence="4" id="KW-0812">Transmembrane</keyword>
<dbReference type="PANTHER" id="PTHR13691:SF16">
    <property type="entry name" value="LARGE RIBOSOMAL SUBUNIT PROTEIN UL2"/>
    <property type="match status" value="1"/>
</dbReference>
<feature type="transmembrane region" description="Helical" evidence="4">
    <location>
        <begin position="300"/>
        <end position="321"/>
    </location>
</feature>
<dbReference type="SMART" id="SM01382">
    <property type="entry name" value="Ribosomal_L2_C"/>
    <property type="match status" value="1"/>
</dbReference>
<sequence>MIPLGATEGRRDTLPATHFRLKGLNPTALDESGPGQWSLVLHTHNRPTVSTLSAPLSGGSAFPFPPELVEAVYDSLATGKDLSRGALVCRRWRQVLWSNDPLWRRALVNDFSETAARYWETDSRVPWRARYADQHLLTTAVRSDLDHEIAVLTQERKKRKWSDFFFGGILLPLVTFLALPTAITFILVRASGEEQWSYHLVFLPLDFMLLVLAGFLWNRNSLGDLERTYLYWSGLSLVLIGVLHWASSRMDWAYTRVDAAPGYLNWVAIFLPLILYLVGALAHARRLLNPPGLAPEFRAVVTLGVIFLPLCLAATLVLLAIKIQWAIDAVGFLYAYTFAPLYFCGLLAVAMILWLQPRGWQWREKASYWMLAAVTGLPMLAVLILWNVRLDAVPGLGLGYTAFPLSVWSVGTIRCSKLGDCLCCCRRRDTIPQFLLVSVHQTVRGLRSLNFNFFFAGLPRDVFGSGMRWMRDRFLYRLSTTLETMISRFRFAEMGKIIKGQRKGKSPIFRAHVKHRVAPAKFRTLDFNERNGYVKGVVREIIHDPGRGAPLAVVMFRHPHKYGAVKETFLAAEGMHTGQFIYCGKKAQLAVGNVLPIGNLPEGTIICNVEQNVGDRGVMARASGNSAVIVGHNAEANKTRLKLPSGAKKVVSGSVRAMVGIVAGGGRNEKPILKAGVSYHKYKVKRNCWPYVRGVCMNPVDHPHGGGNHQHLGTPSTCGRRMPPGKKCGLIAARRTGRISGGLGSIKD</sequence>
<dbReference type="InterPro" id="IPR022666">
    <property type="entry name" value="Ribosomal_uL2_RNA-bd_dom"/>
</dbReference>
<gene>
    <name evidence="7" type="ORF">PAPYR_2809</name>
</gene>
<comment type="caution">
    <text evidence="7">The sequence shown here is derived from an EMBL/GenBank/DDBJ whole genome shotgun (WGS) entry which is preliminary data.</text>
</comment>
<reference evidence="7" key="1">
    <citation type="journal article" date="2022" name="bioRxiv">
        <title>Genomics of Preaxostyla Flagellates Illuminates Evolutionary Transitions and the Path Towards Mitochondrial Loss.</title>
        <authorList>
            <person name="Novak L.V.F."/>
            <person name="Treitli S.C."/>
            <person name="Pyrih J."/>
            <person name="Halakuc P."/>
            <person name="Pipaliya S.V."/>
            <person name="Vacek V."/>
            <person name="Brzon O."/>
            <person name="Soukal P."/>
            <person name="Eme L."/>
            <person name="Dacks J.B."/>
            <person name="Karnkowska A."/>
            <person name="Elias M."/>
            <person name="Hampl V."/>
        </authorList>
    </citation>
    <scope>NUCLEOTIDE SEQUENCE</scope>
    <source>
        <strain evidence="7">RCP-MX</strain>
    </source>
</reference>
<dbReference type="Gene3D" id="1.20.1280.50">
    <property type="match status" value="1"/>
</dbReference>
<dbReference type="Gene3D" id="4.10.950.10">
    <property type="entry name" value="Ribosomal protein L2, domain 3"/>
    <property type="match status" value="1"/>
</dbReference>
<dbReference type="Gene3D" id="2.40.50.140">
    <property type="entry name" value="Nucleic acid-binding proteins"/>
    <property type="match status" value="1"/>
</dbReference>
<dbReference type="EMBL" id="JAPMOS010000010">
    <property type="protein sequence ID" value="KAJ4460960.1"/>
    <property type="molecule type" value="Genomic_DNA"/>
</dbReference>
<dbReference type="InterPro" id="IPR002171">
    <property type="entry name" value="Ribosomal_uL2"/>
</dbReference>
<dbReference type="InterPro" id="IPR012340">
    <property type="entry name" value="NA-bd_OB-fold"/>
</dbReference>
<keyword evidence="3" id="KW-0687">Ribonucleoprotein</keyword>
<dbReference type="InterPro" id="IPR022669">
    <property type="entry name" value="Ribosomal_uL2_C"/>
</dbReference>
<evidence type="ECO:0000259" key="5">
    <source>
        <dbReference type="SMART" id="SM01382"/>
    </source>
</evidence>
<dbReference type="Pfam" id="PF00181">
    <property type="entry name" value="Ribosomal_L2_N"/>
    <property type="match status" value="1"/>
</dbReference>
<evidence type="ECO:0000256" key="1">
    <source>
        <dbReference type="ARBA" id="ARBA00005636"/>
    </source>
</evidence>
<keyword evidence="4" id="KW-1133">Transmembrane helix</keyword>
<dbReference type="PANTHER" id="PTHR13691">
    <property type="entry name" value="RIBOSOMAL PROTEIN L2"/>
    <property type="match status" value="1"/>
</dbReference>
<dbReference type="InterPro" id="IPR008991">
    <property type="entry name" value="Translation_prot_SH3-like_sf"/>
</dbReference>
<feature type="transmembrane region" description="Helical" evidence="4">
    <location>
        <begin position="266"/>
        <end position="288"/>
    </location>
</feature>
<name>A0ABQ8UP62_9EUKA</name>
<protein>
    <submittedName>
        <fullName evidence="7">60S ribosomal protein L8-3</fullName>
    </submittedName>
</protein>
<dbReference type="SUPFAM" id="SSF50249">
    <property type="entry name" value="Nucleic acid-binding proteins"/>
    <property type="match status" value="1"/>
</dbReference>
<dbReference type="InterPro" id="IPR036047">
    <property type="entry name" value="F-box-like_dom_sf"/>
</dbReference>
<feature type="domain" description="Large ribosomal subunit protein uL2 RNA-binding" evidence="6">
    <location>
        <begin position="504"/>
        <end position="583"/>
    </location>
</feature>
<feature type="transmembrane region" description="Helical" evidence="4">
    <location>
        <begin position="164"/>
        <end position="190"/>
    </location>
</feature>
<dbReference type="Pfam" id="PF12937">
    <property type="entry name" value="F-box-like"/>
    <property type="match status" value="1"/>
</dbReference>
<dbReference type="InterPro" id="IPR014722">
    <property type="entry name" value="Rib_uL2_dom2"/>
</dbReference>
<proteinExistence type="inferred from homology"/>
<feature type="domain" description="Large ribosomal subunit protein uL2 C-terminal" evidence="5">
    <location>
        <begin position="589"/>
        <end position="724"/>
    </location>
</feature>
<dbReference type="SMART" id="SM01383">
    <property type="entry name" value="Ribosomal_L2"/>
    <property type="match status" value="1"/>
</dbReference>
<dbReference type="InterPro" id="IPR014726">
    <property type="entry name" value="Ribosomal_uL2_dom3"/>
</dbReference>
<evidence type="ECO:0000313" key="8">
    <source>
        <dbReference type="Proteomes" id="UP001141327"/>
    </source>
</evidence>
<evidence type="ECO:0000313" key="7">
    <source>
        <dbReference type="EMBL" id="KAJ4460960.1"/>
    </source>
</evidence>
<comment type="similarity">
    <text evidence="1">Belongs to the universal ribosomal protein uL2 family.</text>
</comment>
<feature type="transmembrane region" description="Helical" evidence="4">
    <location>
        <begin position="333"/>
        <end position="355"/>
    </location>
</feature>
<dbReference type="InterPro" id="IPR023672">
    <property type="entry name" value="Ribosomal_uL2_arc_euk"/>
</dbReference>
<keyword evidence="8" id="KW-1185">Reference proteome</keyword>
<evidence type="ECO:0000256" key="3">
    <source>
        <dbReference type="ARBA" id="ARBA00023274"/>
    </source>
</evidence>
<evidence type="ECO:0000259" key="6">
    <source>
        <dbReference type="SMART" id="SM01383"/>
    </source>
</evidence>
<evidence type="ECO:0000256" key="2">
    <source>
        <dbReference type="ARBA" id="ARBA00022980"/>
    </source>
</evidence>
<feature type="transmembrane region" description="Helical" evidence="4">
    <location>
        <begin position="367"/>
        <end position="386"/>
    </location>
</feature>
<feature type="transmembrane region" description="Helical" evidence="4">
    <location>
        <begin position="229"/>
        <end position="246"/>
    </location>
</feature>
<accession>A0ABQ8UP62</accession>
<dbReference type="GO" id="GO:0005840">
    <property type="term" value="C:ribosome"/>
    <property type="evidence" value="ECO:0007669"/>
    <property type="project" value="UniProtKB-KW"/>
</dbReference>
<keyword evidence="4" id="KW-0472">Membrane</keyword>
<organism evidence="7 8">
    <name type="scientific">Paratrimastix pyriformis</name>
    <dbReference type="NCBI Taxonomy" id="342808"/>
    <lineage>
        <taxon>Eukaryota</taxon>
        <taxon>Metamonada</taxon>
        <taxon>Preaxostyla</taxon>
        <taxon>Paratrimastigidae</taxon>
        <taxon>Paratrimastix</taxon>
    </lineage>
</organism>
<evidence type="ECO:0000256" key="4">
    <source>
        <dbReference type="SAM" id="Phobius"/>
    </source>
</evidence>
<feature type="transmembrane region" description="Helical" evidence="4">
    <location>
        <begin position="196"/>
        <end position="217"/>
    </location>
</feature>
<dbReference type="InterPro" id="IPR001810">
    <property type="entry name" value="F-box_dom"/>
</dbReference>